<proteinExistence type="predicted"/>
<comment type="caution">
    <text evidence="2">The sequence shown here is derived from an EMBL/GenBank/DDBJ whole genome shotgun (WGS) entry which is preliminary data.</text>
</comment>
<name>A0A432JIF4_9GAMM</name>
<organism evidence="2">
    <name type="scientific">Billgrantia gudaonensis</name>
    <dbReference type="NCBI Taxonomy" id="376427"/>
    <lineage>
        <taxon>Bacteria</taxon>
        <taxon>Pseudomonadati</taxon>
        <taxon>Pseudomonadota</taxon>
        <taxon>Gammaproteobacteria</taxon>
        <taxon>Oceanospirillales</taxon>
        <taxon>Halomonadaceae</taxon>
        <taxon>Billgrantia</taxon>
    </lineage>
</organism>
<dbReference type="EMBL" id="RXHI01000022">
    <property type="protein sequence ID" value="RUA22182.1"/>
    <property type="molecule type" value="Genomic_DNA"/>
</dbReference>
<gene>
    <name evidence="2" type="ORF">DSL92_07220</name>
</gene>
<reference evidence="2" key="1">
    <citation type="submission" date="2018-12" db="EMBL/GenBank/DDBJ databases">
        <authorList>
            <person name="Jadhav K."/>
            <person name="Kushwaha B."/>
            <person name="Jadhav I."/>
        </authorList>
    </citation>
    <scope>NUCLEOTIDE SEQUENCE [LARGE SCALE GENOMIC DNA]</scope>
    <source>
        <strain evidence="2">SBS 10</strain>
    </source>
</reference>
<keyword evidence="1" id="KW-1133">Transmembrane helix</keyword>
<dbReference type="AlphaFoldDB" id="A0A432JIF4"/>
<feature type="transmembrane region" description="Helical" evidence="1">
    <location>
        <begin position="50"/>
        <end position="68"/>
    </location>
</feature>
<keyword evidence="1" id="KW-0472">Membrane</keyword>
<evidence type="ECO:0000256" key="1">
    <source>
        <dbReference type="SAM" id="Phobius"/>
    </source>
</evidence>
<protein>
    <submittedName>
        <fullName evidence="2">Uncharacterized protein</fullName>
    </submittedName>
</protein>
<keyword evidence="1" id="KW-0812">Transmembrane</keyword>
<evidence type="ECO:0000313" key="2">
    <source>
        <dbReference type="EMBL" id="RUA22182.1"/>
    </source>
</evidence>
<sequence length="76" mass="8337">MLPSALMSISRTCCGWPPCSCLPEPCRSCSTYVPSAVPAWHCGATSRFRGLLLLLGLVILLLSAWRSWRGVAPFER</sequence>
<accession>A0A432JIF4</accession>